<reference evidence="1" key="1">
    <citation type="journal article" date="2014" name="Front. Microbiol.">
        <title>High frequency of phylogenetically diverse reductive dehalogenase-homologous genes in deep subseafloor sedimentary metagenomes.</title>
        <authorList>
            <person name="Kawai M."/>
            <person name="Futagami T."/>
            <person name="Toyoda A."/>
            <person name="Takaki Y."/>
            <person name="Nishi S."/>
            <person name="Hori S."/>
            <person name="Arai W."/>
            <person name="Tsubouchi T."/>
            <person name="Morono Y."/>
            <person name="Uchiyama I."/>
            <person name="Ito T."/>
            <person name="Fujiyama A."/>
            <person name="Inagaki F."/>
            <person name="Takami H."/>
        </authorList>
    </citation>
    <scope>NUCLEOTIDE SEQUENCE</scope>
    <source>
        <strain evidence="1">Expedition CK06-06</strain>
    </source>
</reference>
<gene>
    <name evidence="1" type="ORF">S06H3_12568</name>
</gene>
<proteinExistence type="predicted"/>
<name>X1KNP7_9ZZZZ</name>
<comment type="caution">
    <text evidence="1">The sequence shown here is derived from an EMBL/GenBank/DDBJ whole genome shotgun (WGS) entry which is preliminary data.</text>
</comment>
<protein>
    <recommendedName>
        <fullName evidence="2">DNA ligase D 3'-phosphoesterase domain-containing protein</fullName>
    </recommendedName>
</protein>
<accession>X1KNP7</accession>
<organism evidence="1">
    <name type="scientific">marine sediment metagenome</name>
    <dbReference type="NCBI Taxonomy" id="412755"/>
    <lineage>
        <taxon>unclassified sequences</taxon>
        <taxon>metagenomes</taxon>
        <taxon>ecological metagenomes</taxon>
    </lineage>
</organism>
<dbReference type="EMBL" id="BARV01006146">
    <property type="protein sequence ID" value="GAI08697.1"/>
    <property type="molecule type" value="Genomic_DNA"/>
</dbReference>
<evidence type="ECO:0000313" key="1">
    <source>
        <dbReference type="EMBL" id="GAI08697.1"/>
    </source>
</evidence>
<evidence type="ECO:0008006" key="2">
    <source>
        <dbReference type="Google" id="ProtNLM"/>
    </source>
</evidence>
<sequence>MHFTISDANVKIWDMGTYETKSWSDTKREVILHGKKLRGEYVLRWMDGMYCWLLWKR</sequence>
<dbReference type="AlphaFoldDB" id="X1KNP7"/>